<dbReference type="PANTHER" id="PTHR23504">
    <property type="entry name" value="MAJOR FACILITATOR SUPERFAMILY DOMAIN-CONTAINING PROTEIN 10"/>
    <property type="match status" value="1"/>
</dbReference>
<organism evidence="9 10">
    <name type="scientific">Metarhizium rileyi (strain RCEF 4871)</name>
    <name type="common">Nomuraea rileyi</name>
    <dbReference type="NCBI Taxonomy" id="1649241"/>
    <lineage>
        <taxon>Eukaryota</taxon>
        <taxon>Fungi</taxon>
        <taxon>Dikarya</taxon>
        <taxon>Ascomycota</taxon>
        <taxon>Pezizomycotina</taxon>
        <taxon>Sordariomycetes</taxon>
        <taxon>Hypocreomycetidae</taxon>
        <taxon>Hypocreales</taxon>
        <taxon>Clavicipitaceae</taxon>
        <taxon>Metarhizium</taxon>
    </lineage>
</organism>
<dbReference type="AlphaFoldDB" id="A0A167G1W7"/>
<comment type="caution">
    <text evidence="9">The sequence shown here is derived from an EMBL/GenBank/DDBJ whole genome shotgun (WGS) entry which is preliminary data.</text>
</comment>
<evidence type="ECO:0000313" key="10">
    <source>
        <dbReference type="Proteomes" id="UP000243498"/>
    </source>
</evidence>
<feature type="transmembrane region" description="Helical" evidence="7">
    <location>
        <begin position="433"/>
        <end position="452"/>
    </location>
</feature>
<keyword evidence="10" id="KW-1185">Reference proteome</keyword>
<gene>
    <name evidence="9" type="ORF">NOR_02798</name>
</gene>
<dbReference type="OrthoDB" id="10262656at2759"/>
<sequence length="610" mass="66070">MSKHAEPPPSHSTGSDVETGVSRNSYLGEDARGTSHGNGGRHPRMPAANRLASLEQHEAQADRQPATKHDAEPVAWRDLPKKKQLIILTLARVSDPLVQTSLQTEEPNAYVCPVGGKNQQSYMYYQLKWFNPESPEALISSQAGVLHASFTAAQFLTAMAWGRVADSPRAGRKTVLLIGLLGTSLSCLGFGFSTSFWQALAFRTLGGSTNGNSGVMRTMVSEIVREKKFQARAFLLLPMTFNISVIVGPILGGLLSDPAGTYPGLFGHIPFFVNFPYATPNILSAAFLLLAAAAVWLGLDETLDSLQDAPLDLGSRVGSQLAGFFRRVLHGHAGKGYVPISSDELQLTSYCGGGQAKVPKRRYTQQLPFRQIFTRNVLLTLFAQFFLSFHLGTFNSLWFVFLSTPVFDPSASKHKLHLPFLFTGGIGMHPQSVGAAMAILGIIGITLQLFLYPRISARLGTLMSWRIFLLVFPMTYFLVPYLSVIPSTSEPPHSKTGAAIWLSICGVLFIQVTGRTFALPSQTILLNNCSPHPSVLGTVHGLGQSVGSFGRTVGPVIGGMVYGYGLSRGYIGLVFWLLSSVAICACLASLLVKEGDGHEIWLEGDEEEPL</sequence>
<dbReference type="PANTHER" id="PTHR23504:SF6">
    <property type="entry name" value="MULTIDRUG TRANSPORTER, PUTATIVE (AFU_ORTHOLOGUE AFUA_4G08740)-RELATED"/>
    <property type="match status" value="1"/>
</dbReference>
<feature type="transmembrane region" description="Helical" evidence="7">
    <location>
        <begin position="233"/>
        <end position="255"/>
    </location>
</feature>
<keyword evidence="5 7" id="KW-0472">Membrane</keyword>
<dbReference type="SUPFAM" id="SSF103473">
    <property type="entry name" value="MFS general substrate transporter"/>
    <property type="match status" value="1"/>
</dbReference>
<feature type="compositionally biased region" description="Polar residues" evidence="6">
    <location>
        <begin position="11"/>
        <end position="25"/>
    </location>
</feature>
<evidence type="ECO:0000313" key="9">
    <source>
        <dbReference type="EMBL" id="OAA46045.1"/>
    </source>
</evidence>
<evidence type="ECO:0000259" key="8">
    <source>
        <dbReference type="PROSITE" id="PS50850"/>
    </source>
</evidence>
<evidence type="ECO:0000256" key="7">
    <source>
        <dbReference type="SAM" id="Phobius"/>
    </source>
</evidence>
<evidence type="ECO:0000256" key="4">
    <source>
        <dbReference type="ARBA" id="ARBA00022989"/>
    </source>
</evidence>
<evidence type="ECO:0000256" key="6">
    <source>
        <dbReference type="SAM" id="MobiDB-lite"/>
    </source>
</evidence>
<evidence type="ECO:0000256" key="2">
    <source>
        <dbReference type="ARBA" id="ARBA00022448"/>
    </source>
</evidence>
<feature type="transmembrane region" description="Helical" evidence="7">
    <location>
        <begin position="275"/>
        <end position="299"/>
    </location>
</feature>
<keyword evidence="4 7" id="KW-1133">Transmembrane helix</keyword>
<feature type="transmembrane region" description="Helical" evidence="7">
    <location>
        <begin position="377"/>
        <end position="401"/>
    </location>
</feature>
<name>A0A167G1W7_METRR</name>
<dbReference type="Proteomes" id="UP000243498">
    <property type="component" value="Unassembled WGS sequence"/>
</dbReference>
<keyword evidence="3 7" id="KW-0812">Transmembrane</keyword>
<accession>A0A167G1W7</accession>
<dbReference type="InterPro" id="IPR020846">
    <property type="entry name" value="MFS_dom"/>
</dbReference>
<dbReference type="OMA" id="RTIGPMV"/>
<keyword evidence="2" id="KW-0813">Transport</keyword>
<feature type="region of interest" description="Disordered" evidence="6">
    <location>
        <begin position="1"/>
        <end position="47"/>
    </location>
</feature>
<feature type="transmembrane region" description="Helical" evidence="7">
    <location>
        <begin position="570"/>
        <end position="592"/>
    </location>
</feature>
<dbReference type="InterPro" id="IPR011701">
    <property type="entry name" value="MFS"/>
</dbReference>
<protein>
    <submittedName>
        <fullName evidence="9">Major facilitator superfamily domain, general substrate transporter</fullName>
    </submittedName>
</protein>
<dbReference type="GO" id="GO:0016020">
    <property type="term" value="C:membrane"/>
    <property type="evidence" value="ECO:0007669"/>
    <property type="project" value="UniProtKB-SubCell"/>
</dbReference>
<dbReference type="EMBL" id="AZHC01000007">
    <property type="protein sequence ID" value="OAA46045.1"/>
    <property type="molecule type" value="Genomic_DNA"/>
</dbReference>
<evidence type="ECO:0000256" key="3">
    <source>
        <dbReference type="ARBA" id="ARBA00022692"/>
    </source>
</evidence>
<dbReference type="PROSITE" id="PS50850">
    <property type="entry name" value="MFS"/>
    <property type="match status" value="1"/>
</dbReference>
<dbReference type="Pfam" id="PF07690">
    <property type="entry name" value="MFS_1"/>
    <property type="match status" value="1"/>
</dbReference>
<feature type="transmembrane region" description="Helical" evidence="7">
    <location>
        <begin position="175"/>
        <end position="197"/>
    </location>
</feature>
<feature type="domain" description="Major facilitator superfamily (MFS) profile" evidence="8">
    <location>
        <begin position="84"/>
        <end position="597"/>
    </location>
</feature>
<evidence type="ECO:0000256" key="5">
    <source>
        <dbReference type="ARBA" id="ARBA00023136"/>
    </source>
</evidence>
<feature type="transmembrane region" description="Helical" evidence="7">
    <location>
        <begin position="464"/>
        <end position="486"/>
    </location>
</feature>
<feature type="transmembrane region" description="Helical" evidence="7">
    <location>
        <begin position="498"/>
        <end position="518"/>
    </location>
</feature>
<comment type="subcellular location">
    <subcellularLocation>
        <location evidence="1">Membrane</location>
        <topology evidence="1">Multi-pass membrane protein</topology>
    </subcellularLocation>
</comment>
<dbReference type="Gene3D" id="1.20.1250.20">
    <property type="entry name" value="MFS general substrate transporter like domains"/>
    <property type="match status" value="1"/>
</dbReference>
<evidence type="ECO:0000256" key="1">
    <source>
        <dbReference type="ARBA" id="ARBA00004141"/>
    </source>
</evidence>
<proteinExistence type="predicted"/>
<reference evidence="9 10" key="1">
    <citation type="journal article" date="2016" name="Genome Biol. Evol.">
        <title>Divergent and convergent evolution of fungal pathogenicity.</title>
        <authorList>
            <person name="Shang Y."/>
            <person name="Xiao G."/>
            <person name="Zheng P."/>
            <person name="Cen K."/>
            <person name="Zhan S."/>
            <person name="Wang C."/>
        </authorList>
    </citation>
    <scope>NUCLEOTIDE SEQUENCE [LARGE SCALE GENOMIC DNA]</scope>
    <source>
        <strain evidence="9 10">RCEF 4871</strain>
    </source>
</reference>
<dbReference type="InterPro" id="IPR036259">
    <property type="entry name" value="MFS_trans_sf"/>
</dbReference>
<dbReference type="GO" id="GO:0022857">
    <property type="term" value="F:transmembrane transporter activity"/>
    <property type="evidence" value="ECO:0007669"/>
    <property type="project" value="InterPro"/>
</dbReference>